<keyword evidence="1" id="KW-0238">DNA-binding</keyword>
<dbReference type="PANTHER" id="PTHR30349">
    <property type="entry name" value="PHAGE INTEGRASE-RELATED"/>
    <property type="match status" value="1"/>
</dbReference>
<dbReference type="Proteomes" id="UP000694287">
    <property type="component" value="Unassembled WGS sequence"/>
</dbReference>
<sequence length="304" mass="34289">MQSSGLSNPGSSTVDATLLDDWKLNLIIRNRAPRTVEDYLKVGTAYAAWCGERSGLTRRDVQSYLAHLSTASKPYSPAYVAKVYRTLQQLFRFLVDEEVIEISPFIKMRPPHVPEQPVPLLTAEEVGRLLHVCRGRTFEALRDTALLRVLLDTGIRVTELVGIQLCDIDFTSRTILVTGKGRRDRTVVFGDRPAEALRRYIRVRATHNQACNSFLWVGPKGCVTDSGVRQMLTRRGAQAGVTGVHPHRFRHQFAHDWLSAGGNETDLLRLAGWRSRQMVDRYAASAAVTRAQEAHKRHRISDKY</sequence>
<dbReference type="Pfam" id="PF00589">
    <property type="entry name" value="Phage_integrase"/>
    <property type="match status" value="1"/>
</dbReference>
<evidence type="ECO:0000313" key="4">
    <source>
        <dbReference type="EMBL" id="MBW0136845.1"/>
    </source>
</evidence>
<dbReference type="PANTHER" id="PTHR30349:SF87">
    <property type="entry name" value="TRANSPOSASE A"/>
    <property type="match status" value="1"/>
</dbReference>
<evidence type="ECO:0000256" key="1">
    <source>
        <dbReference type="PROSITE-ProRule" id="PRU01248"/>
    </source>
</evidence>
<feature type="domain" description="Tyr recombinase" evidence="2">
    <location>
        <begin position="116"/>
        <end position="296"/>
    </location>
</feature>
<keyword evidence="5" id="KW-1185">Reference proteome</keyword>
<evidence type="ECO:0000259" key="2">
    <source>
        <dbReference type="PROSITE" id="PS51898"/>
    </source>
</evidence>
<dbReference type="Pfam" id="PF13495">
    <property type="entry name" value="Phage_int_SAM_4"/>
    <property type="match status" value="1"/>
</dbReference>
<feature type="domain" description="Core-binding (CB)" evidence="3">
    <location>
        <begin position="13"/>
        <end position="95"/>
    </location>
</feature>
<accession>A0ABS6UXA0</accession>
<dbReference type="EMBL" id="JADQDK010000001">
    <property type="protein sequence ID" value="MBW0136845.1"/>
    <property type="molecule type" value="Genomic_DNA"/>
</dbReference>
<dbReference type="InterPro" id="IPR002104">
    <property type="entry name" value="Integrase_catalytic"/>
</dbReference>
<organism evidence="4 5">
    <name type="scientific">Pseudonocardia abyssalis</name>
    <dbReference type="NCBI Taxonomy" id="2792008"/>
    <lineage>
        <taxon>Bacteria</taxon>
        <taxon>Bacillati</taxon>
        <taxon>Actinomycetota</taxon>
        <taxon>Actinomycetes</taxon>
        <taxon>Pseudonocardiales</taxon>
        <taxon>Pseudonocardiaceae</taxon>
        <taxon>Pseudonocardia</taxon>
    </lineage>
</organism>
<reference evidence="4 5" key="1">
    <citation type="submission" date="2020-11" db="EMBL/GenBank/DDBJ databases">
        <title>Pseudonocardia abyssalis sp. nov. and Pseudonocardia oceani sp. nov., description and phylogenomic analysis of two novel actinomycetes isolated from the deep Southern Ocean.</title>
        <authorList>
            <person name="Parra J."/>
        </authorList>
    </citation>
    <scope>NUCLEOTIDE SEQUENCE [LARGE SCALE GENOMIC DNA]</scope>
    <source>
        <strain evidence="4 5">KRD-168</strain>
    </source>
</reference>
<dbReference type="PROSITE" id="PS51898">
    <property type="entry name" value="TYR_RECOMBINASE"/>
    <property type="match status" value="1"/>
</dbReference>
<protein>
    <submittedName>
        <fullName evidence="4">Tyrosine-type recombinase/integrase</fullName>
    </submittedName>
</protein>
<dbReference type="InterPro" id="IPR050090">
    <property type="entry name" value="Tyrosine_recombinase_XerCD"/>
</dbReference>
<dbReference type="InterPro" id="IPR044068">
    <property type="entry name" value="CB"/>
</dbReference>
<comment type="caution">
    <text evidence="4">The sequence shown here is derived from an EMBL/GenBank/DDBJ whole genome shotgun (WGS) entry which is preliminary data.</text>
</comment>
<evidence type="ECO:0000259" key="3">
    <source>
        <dbReference type="PROSITE" id="PS51900"/>
    </source>
</evidence>
<evidence type="ECO:0000313" key="5">
    <source>
        <dbReference type="Proteomes" id="UP000694287"/>
    </source>
</evidence>
<name>A0ABS6UXA0_9PSEU</name>
<dbReference type="PROSITE" id="PS51900">
    <property type="entry name" value="CB"/>
    <property type="match status" value="1"/>
</dbReference>
<gene>
    <name evidence="4" type="ORF">I4I81_21620</name>
</gene>
<proteinExistence type="predicted"/>
<dbReference type="InterPro" id="IPR004107">
    <property type="entry name" value="Integrase_SAM-like_N"/>
</dbReference>